<dbReference type="SUPFAM" id="SSF53098">
    <property type="entry name" value="Ribonuclease H-like"/>
    <property type="match status" value="1"/>
</dbReference>
<dbReference type="GO" id="GO:0005634">
    <property type="term" value="C:nucleus"/>
    <property type="evidence" value="ECO:0007669"/>
    <property type="project" value="TreeGrafter"/>
</dbReference>
<sequence>MTTATPLVTGYYRYTDIWFQWTEVLPSEDRDPLKAILAHDSLVHPDHPLHQEGVEGVSLYIGTFPNGEARLLFSSAQVDYVRYWLHAMKLTEKIIPLPYSECLLTPAELSTVSPVTYQTGGALRSAVKKIDKNNKRLKGSNPSLTSRREAFERVRTFWAAKSGTWCAIDFEQWERDHTIITEFGCSQIHWDSGKEIQDSAHFIVKEHESYRNGTYVVENRMNYKFGTTVQLSKTLLKATVSNMITAMHSRGPVFLVFHDASQDVKVLRALDAPVNEAVYELPDKTPREGIFILDTALLFGALEGEGNNRRALQQVCNHLKIENFSAGLLHNAGNDAYYTLCALRKMASGEPLDTLREQLWPNQTPDGVKVQFHAYEDDSDFSDQEGVMGGYNAVTGVLNE</sequence>
<feature type="domain" description="Gfd2/YDR514C-like C-terminal" evidence="1">
    <location>
        <begin position="164"/>
        <end position="346"/>
    </location>
</feature>
<dbReference type="Pfam" id="PF21762">
    <property type="entry name" value="DEDDh_C"/>
    <property type="match status" value="1"/>
</dbReference>
<keyword evidence="3" id="KW-1185">Reference proteome</keyword>
<dbReference type="InterPro" id="IPR036397">
    <property type="entry name" value="RNaseH_sf"/>
</dbReference>
<dbReference type="InterPro" id="IPR040151">
    <property type="entry name" value="Gfd2/YDR514C-like"/>
</dbReference>
<dbReference type="InterPro" id="IPR012337">
    <property type="entry name" value="RNaseH-like_sf"/>
</dbReference>
<organism evidence="2 3">
    <name type="scientific">Mycena pura</name>
    <dbReference type="NCBI Taxonomy" id="153505"/>
    <lineage>
        <taxon>Eukaryota</taxon>
        <taxon>Fungi</taxon>
        <taxon>Dikarya</taxon>
        <taxon>Basidiomycota</taxon>
        <taxon>Agaricomycotina</taxon>
        <taxon>Agaricomycetes</taxon>
        <taxon>Agaricomycetidae</taxon>
        <taxon>Agaricales</taxon>
        <taxon>Marasmiineae</taxon>
        <taxon>Mycenaceae</taxon>
        <taxon>Mycena</taxon>
    </lineage>
</organism>
<reference evidence="2" key="1">
    <citation type="submission" date="2023-03" db="EMBL/GenBank/DDBJ databases">
        <title>Massive genome expansion in bonnet fungi (Mycena s.s.) driven by repeated elements and novel gene families across ecological guilds.</title>
        <authorList>
            <consortium name="Lawrence Berkeley National Laboratory"/>
            <person name="Harder C.B."/>
            <person name="Miyauchi S."/>
            <person name="Viragh M."/>
            <person name="Kuo A."/>
            <person name="Thoen E."/>
            <person name="Andreopoulos B."/>
            <person name="Lu D."/>
            <person name="Skrede I."/>
            <person name="Drula E."/>
            <person name="Henrissat B."/>
            <person name="Morin E."/>
            <person name="Kohler A."/>
            <person name="Barry K."/>
            <person name="LaButti K."/>
            <person name="Morin E."/>
            <person name="Salamov A."/>
            <person name="Lipzen A."/>
            <person name="Mereny Z."/>
            <person name="Hegedus B."/>
            <person name="Baldrian P."/>
            <person name="Stursova M."/>
            <person name="Weitz H."/>
            <person name="Taylor A."/>
            <person name="Grigoriev I.V."/>
            <person name="Nagy L.G."/>
            <person name="Martin F."/>
            <person name="Kauserud H."/>
        </authorList>
    </citation>
    <scope>NUCLEOTIDE SEQUENCE</scope>
    <source>
        <strain evidence="2">9144</strain>
    </source>
</reference>
<name>A0AAD6YSS7_9AGAR</name>
<evidence type="ECO:0000259" key="1">
    <source>
        <dbReference type="Pfam" id="PF21762"/>
    </source>
</evidence>
<proteinExistence type="predicted"/>
<dbReference type="GO" id="GO:0003676">
    <property type="term" value="F:nucleic acid binding"/>
    <property type="evidence" value="ECO:0007669"/>
    <property type="project" value="InterPro"/>
</dbReference>
<dbReference type="PANTHER" id="PTHR28083:SF1">
    <property type="entry name" value="GOOD FOR FULL DBP5 ACTIVITY PROTEIN 2"/>
    <property type="match status" value="1"/>
</dbReference>
<accession>A0AAD6YSS7</accession>
<evidence type="ECO:0000313" key="3">
    <source>
        <dbReference type="Proteomes" id="UP001219525"/>
    </source>
</evidence>
<protein>
    <recommendedName>
        <fullName evidence="1">Gfd2/YDR514C-like C-terminal domain-containing protein</fullName>
    </recommendedName>
</protein>
<dbReference type="AlphaFoldDB" id="A0AAD6YSS7"/>
<comment type="caution">
    <text evidence="2">The sequence shown here is derived from an EMBL/GenBank/DDBJ whole genome shotgun (WGS) entry which is preliminary data.</text>
</comment>
<evidence type="ECO:0000313" key="2">
    <source>
        <dbReference type="EMBL" id="KAJ7228574.1"/>
    </source>
</evidence>
<dbReference type="EMBL" id="JARJCW010000002">
    <property type="protein sequence ID" value="KAJ7228574.1"/>
    <property type="molecule type" value="Genomic_DNA"/>
</dbReference>
<dbReference type="PANTHER" id="PTHR28083">
    <property type="entry name" value="GOOD FOR FULL DBP5 ACTIVITY PROTEIN 2"/>
    <property type="match status" value="1"/>
</dbReference>
<dbReference type="Proteomes" id="UP001219525">
    <property type="component" value="Unassembled WGS sequence"/>
</dbReference>
<dbReference type="InterPro" id="IPR048519">
    <property type="entry name" value="Gfd2/YDR514C-like_C"/>
</dbReference>
<dbReference type="Gene3D" id="3.30.420.10">
    <property type="entry name" value="Ribonuclease H-like superfamily/Ribonuclease H"/>
    <property type="match status" value="1"/>
</dbReference>
<gene>
    <name evidence="2" type="ORF">GGX14DRAFT_413754</name>
</gene>